<dbReference type="Proteomes" id="UP000585474">
    <property type="component" value="Unassembled WGS sequence"/>
</dbReference>
<feature type="domain" description="Beta-adaptin appendage C-terminal subdomain" evidence="1">
    <location>
        <begin position="108"/>
        <end position="225"/>
    </location>
</feature>
<comment type="caution">
    <text evidence="2">The sequence shown here is derived from an EMBL/GenBank/DDBJ whole genome shotgun (WGS) entry which is preliminary data.</text>
</comment>
<dbReference type="OrthoDB" id="1713016at2759"/>
<dbReference type="Gene3D" id="3.30.310.10">
    <property type="entry name" value="TATA-Binding Protein"/>
    <property type="match status" value="1"/>
</dbReference>
<gene>
    <name evidence="2" type="ORF">Acr_00g0092870</name>
</gene>
<evidence type="ECO:0000313" key="2">
    <source>
        <dbReference type="EMBL" id="GFS44919.1"/>
    </source>
</evidence>
<evidence type="ECO:0000259" key="1">
    <source>
        <dbReference type="SMART" id="SM01020"/>
    </source>
</evidence>
<dbReference type="InterPro" id="IPR009028">
    <property type="entry name" value="Coatomer/calthrin_app_sub_C"/>
</dbReference>
<accession>A0A7J0DY86</accession>
<dbReference type="SUPFAM" id="SSF55711">
    <property type="entry name" value="Subdomain of clathrin and coatomer appendage domain"/>
    <property type="match status" value="1"/>
</dbReference>
<dbReference type="FunFam" id="3.30.310.10:FF:000014">
    <property type="entry name" value="Beta-adaptin-like protein"/>
    <property type="match status" value="1"/>
</dbReference>
<dbReference type="GO" id="GO:0030131">
    <property type="term" value="C:clathrin adaptor complex"/>
    <property type="evidence" value="ECO:0007669"/>
    <property type="project" value="InterPro"/>
</dbReference>
<reference evidence="3" key="1">
    <citation type="submission" date="2019-07" db="EMBL/GenBank/DDBJ databases">
        <title>De Novo Assembly of kiwifruit Actinidia rufa.</title>
        <authorList>
            <person name="Sugita-Konishi S."/>
            <person name="Sato K."/>
            <person name="Mori E."/>
            <person name="Abe Y."/>
            <person name="Kisaki G."/>
            <person name="Hamano K."/>
            <person name="Suezawa K."/>
            <person name="Otani M."/>
            <person name="Fukuda T."/>
            <person name="Manabe T."/>
            <person name="Gomi K."/>
            <person name="Tabuchi M."/>
            <person name="Akimitsu K."/>
            <person name="Kataoka I."/>
        </authorList>
    </citation>
    <scope>NUCLEOTIDE SEQUENCE [LARGE SCALE GENOMIC DNA]</scope>
    <source>
        <strain evidence="3">cv. Fuchu</strain>
    </source>
</reference>
<dbReference type="InterPro" id="IPR012295">
    <property type="entry name" value="TBP_dom_sf"/>
</dbReference>
<dbReference type="GO" id="GO:0016192">
    <property type="term" value="P:vesicle-mediated transport"/>
    <property type="evidence" value="ECO:0007669"/>
    <property type="project" value="InterPro"/>
</dbReference>
<proteinExistence type="predicted"/>
<dbReference type="InterPro" id="IPR015151">
    <property type="entry name" value="B-adaptin_app_sub_C"/>
</dbReference>
<protein>
    <submittedName>
        <fullName evidence="2">Adaptin family protein</fullName>
    </submittedName>
</protein>
<organism evidence="2 3">
    <name type="scientific">Actinidia rufa</name>
    <dbReference type="NCBI Taxonomy" id="165716"/>
    <lineage>
        <taxon>Eukaryota</taxon>
        <taxon>Viridiplantae</taxon>
        <taxon>Streptophyta</taxon>
        <taxon>Embryophyta</taxon>
        <taxon>Tracheophyta</taxon>
        <taxon>Spermatophyta</taxon>
        <taxon>Magnoliopsida</taxon>
        <taxon>eudicotyledons</taxon>
        <taxon>Gunneridae</taxon>
        <taxon>Pentapetalae</taxon>
        <taxon>asterids</taxon>
        <taxon>Ericales</taxon>
        <taxon>Actinidiaceae</taxon>
        <taxon>Actinidia</taxon>
    </lineage>
</organism>
<sequence>MFTDKEHRGPFVFSEELGNLSIGVESASNVVSTQMIEANDNDLLLSTSEKEENRGASSNGSAYSAPSIDVSSNQLLATHSTQPSVAIDDLLGLGLPVAPNPAPSPPPLKLNARAVLDPSTFQQKWRQLPISVSQEYSMNPQGVAALTTPQSLLRHMQGNSIHCIASGGQAPNFKFFFFAQKAEESSTFLVECVINSASCKAQLKIKADDQSTSQAFSAFFQSVLSTFGMT</sequence>
<dbReference type="SMART" id="SM01020">
    <property type="entry name" value="B2-adapt-app_C"/>
    <property type="match status" value="1"/>
</dbReference>
<dbReference type="EMBL" id="BJWL01000442">
    <property type="protein sequence ID" value="GFS44919.1"/>
    <property type="molecule type" value="Genomic_DNA"/>
</dbReference>
<dbReference type="AlphaFoldDB" id="A0A7J0DY86"/>
<keyword evidence="3" id="KW-1185">Reference proteome</keyword>
<dbReference type="GO" id="GO:0006886">
    <property type="term" value="P:intracellular protein transport"/>
    <property type="evidence" value="ECO:0007669"/>
    <property type="project" value="InterPro"/>
</dbReference>
<name>A0A7J0DY86_9ERIC</name>
<evidence type="ECO:0000313" key="3">
    <source>
        <dbReference type="Proteomes" id="UP000585474"/>
    </source>
</evidence>
<dbReference type="Pfam" id="PF09066">
    <property type="entry name" value="B2-adapt-app_C"/>
    <property type="match status" value="1"/>
</dbReference>